<accession>A0A7W9QHF7</accession>
<sequence>MMELNALGLFPVVARLEHLRWTADELSIA</sequence>
<evidence type="ECO:0000313" key="2">
    <source>
        <dbReference type="Proteomes" id="UP000588098"/>
    </source>
</evidence>
<name>A0A7W9QHF7_9ACTN</name>
<protein>
    <submittedName>
        <fullName evidence="1">Uncharacterized protein</fullName>
    </submittedName>
</protein>
<dbReference type="AlphaFoldDB" id="A0A7W9QHF7"/>
<dbReference type="Proteomes" id="UP000588098">
    <property type="component" value="Unassembled WGS sequence"/>
</dbReference>
<keyword evidence="2" id="KW-1185">Reference proteome</keyword>
<reference evidence="1 2" key="1">
    <citation type="submission" date="2020-08" db="EMBL/GenBank/DDBJ databases">
        <title>Genomic Encyclopedia of Type Strains, Phase III (KMG-III): the genomes of soil and plant-associated and newly described type strains.</title>
        <authorList>
            <person name="Whitman W."/>
        </authorList>
    </citation>
    <scope>NUCLEOTIDE SEQUENCE [LARGE SCALE GENOMIC DNA]</scope>
    <source>
        <strain evidence="1 2">CECT 8305</strain>
    </source>
</reference>
<organism evidence="1 2">
    <name type="scientific">Streptomyces zagrosensis</name>
    <dbReference type="NCBI Taxonomy" id="1042984"/>
    <lineage>
        <taxon>Bacteria</taxon>
        <taxon>Bacillati</taxon>
        <taxon>Actinomycetota</taxon>
        <taxon>Actinomycetes</taxon>
        <taxon>Kitasatosporales</taxon>
        <taxon>Streptomycetaceae</taxon>
        <taxon>Streptomyces</taxon>
    </lineage>
</organism>
<gene>
    <name evidence="1" type="ORF">FHS42_006390</name>
</gene>
<proteinExistence type="predicted"/>
<dbReference type="EMBL" id="JACHJL010000022">
    <property type="protein sequence ID" value="MBB5939297.1"/>
    <property type="molecule type" value="Genomic_DNA"/>
</dbReference>
<evidence type="ECO:0000313" key="1">
    <source>
        <dbReference type="EMBL" id="MBB5939297.1"/>
    </source>
</evidence>
<comment type="caution">
    <text evidence="1">The sequence shown here is derived from an EMBL/GenBank/DDBJ whole genome shotgun (WGS) entry which is preliminary data.</text>
</comment>